<feature type="domain" description="RNA polymerase sigma-70 region 2" evidence="6">
    <location>
        <begin position="38"/>
        <end position="101"/>
    </location>
</feature>
<sequence length="193" mass="21717">MSPIVPRHEAKFLPPRASELRRWAVAEVDGEFTAFVNERGGALLRVAYALAGNQHAAEDLLQNALAKAYARWPRIRGDAEPYVKRILYHDQVSGWRRRARRPEVPVADVPERAAHGEDSDLRLLLRDALRELPPRQRAVLTLRYLEDLSVEQTAELLGCRTGTVASQSAKALAKLRQLVPGLDERTSRAEVTR</sequence>
<keyword evidence="5" id="KW-0804">Transcription</keyword>
<evidence type="ECO:0000313" key="8">
    <source>
        <dbReference type="EMBL" id="NES29738.1"/>
    </source>
</evidence>
<dbReference type="AlphaFoldDB" id="A0AAJ2ZIP7"/>
<dbReference type="Gene3D" id="1.10.1740.10">
    <property type="match status" value="1"/>
</dbReference>
<evidence type="ECO:0000259" key="6">
    <source>
        <dbReference type="Pfam" id="PF04542"/>
    </source>
</evidence>
<dbReference type="EMBL" id="CP045309">
    <property type="protein sequence ID" value="QGL50073.1"/>
    <property type="molecule type" value="Genomic_DNA"/>
</dbReference>
<evidence type="ECO:0000313" key="9">
    <source>
        <dbReference type="EMBL" id="QGL50073.1"/>
    </source>
</evidence>
<dbReference type="Proteomes" id="UP000477779">
    <property type="component" value="Unassembled WGS sequence"/>
</dbReference>
<dbReference type="CDD" id="cd06171">
    <property type="entry name" value="Sigma70_r4"/>
    <property type="match status" value="1"/>
</dbReference>
<dbReference type="GO" id="GO:0016987">
    <property type="term" value="F:sigma factor activity"/>
    <property type="evidence" value="ECO:0007669"/>
    <property type="project" value="UniProtKB-KW"/>
</dbReference>
<dbReference type="NCBIfam" id="TIGR02937">
    <property type="entry name" value="sigma70-ECF"/>
    <property type="match status" value="1"/>
</dbReference>
<protein>
    <submittedName>
        <fullName evidence="8">SigE family RNA polymerase sigma factor</fullName>
    </submittedName>
</protein>
<dbReference type="GO" id="GO:0003677">
    <property type="term" value="F:DNA binding"/>
    <property type="evidence" value="ECO:0007669"/>
    <property type="project" value="UniProtKB-KW"/>
</dbReference>
<dbReference type="Pfam" id="PF08281">
    <property type="entry name" value="Sigma70_r4_2"/>
    <property type="match status" value="1"/>
</dbReference>
<dbReference type="InterPro" id="IPR013249">
    <property type="entry name" value="RNA_pol_sigma70_r4_t2"/>
</dbReference>
<dbReference type="InterPro" id="IPR014325">
    <property type="entry name" value="RNA_pol_sigma-E_actinobac"/>
</dbReference>
<evidence type="ECO:0000313" key="10">
    <source>
        <dbReference type="Proteomes" id="UP000402241"/>
    </source>
</evidence>
<dbReference type="InterPro" id="IPR039425">
    <property type="entry name" value="RNA_pol_sigma-70-like"/>
</dbReference>
<dbReference type="InterPro" id="IPR036388">
    <property type="entry name" value="WH-like_DNA-bd_sf"/>
</dbReference>
<dbReference type="Pfam" id="PF04542">
    <property type="entry name" value="Sigma70_r2"/>
    <property type="match status" value="1"/>
</dbReference>
<keyword evidence="3" id="KW-0731">Sigma factor</keyword>
<accession>A0AAJ2ZIP7</accession>
<dbReference type="GO" id="GO:0006352">
    <property type="term" value="P:DNA-templated transcription initiation"/>
    <property type="evidence" value="ECO:0007669"/>
    <property type="project" value="InterPro"/>
</dbReference>
<feature type="domain" description="RNA polymerase sigma factor 70 region 4 type 2" evidence="7">
    <location>
        <begin position="123"/>
        <end position="175"/>
    </location>
</feature>
<dbReference type="InterPro" id="IPR013324">
    <property type="entry name" value="RNA_pol_sigma_r3/r4-like"/>
</dbReference>
<evidence type="ECO:0000256" key="5">
    <source>
        <dbReference type="ARBA" id="ARBA00023163"/>
    </source>
</evidence>
<evidence type="ECO:0000313" key="11">
    <source>
        <dbReference type="Proteomes" id="UP000477779"/>
    </source>
</evidence>
<dbReference type="PANTHER" id="PTHR43133:SF50">
    <property type="entry name" value="ECF RNA POLYMERASE SIGMA FACTOR SIGM"/>
    <property type="match status" value="1"/>
</dbReference>
<keyword evidence="2" id="KW-0805">Transcription regulation</keyword>
<dbReference type="NCBIfam" id="TIGR02983">
    <property type="entry name" value="SigE-fam_strep"/>
    <property type="match status" value="1"/>
</dbReference>
<keyword evidence="4" id="KW-0238">DNA-binding</keyword>
<reference evidence="9 10" key="1">
    <citation type="submission" date="2019-10" db="EMBL/GenBank/DDBJ databases">
        <title>Genome Sequence of Micromonospora terminaliae DSM 101760.</title>
        <authorList>
            <person name="Guo L."/>
        </authorList>
    </citation>
    <scope>NUCLEOTIDE SEQUENCE [LARGE SCALE GENOMIC DNA]</scope>
    <source>
        <strain evidence="9 10">DSM 101760</strain>
    </source>
</reference>
<organism evidence="8 11">
    <name type="scientific">Micromonospora terminaliae</name>
    <dbReference type="NCBI Taxonomy" id="1914461"/>
    <lineage>
        <taxon>Bacteria</taxon>
        <taxon>Bacillati</taxon>
        <taxon>Actinomycetota</taxon>
        <taxon>Actinomycetes</taxon>
        <taxon>Micromonosporales</taxon>
        <taxon>Micromonosporaceae</taxon>
        <taxon>Micromonospora</taxon>
    </lineage>
</organism>
<name>A0AAJ2ZIP7_9ACTN</name>
<dbReference type="EMBL" id="JAAHBZ010000008">
    <property type="protein sequence ID" value="NES29738.1"/>
    <property type="molecule type" value="Genomic_DNA"/>
</dbReference>
<dbReference type="SUPFAM" id="SSF88659">
    <property type="entry name" value="Sigma3 and sigma4 domains of RNA polymerase sigma factors"/>
    <property type="match status" value="1"/>
</dbReference>
<reference evidence="8 11" key="2">
    <citation type="submission" date="2020-02" db="EMBL/GenBank/DDBJ databases">
        <title>WGS of Micromonospora spp. isolated from hot spring.</title>
        <authorList>
            <person name="Thawai C."/>
        </authorList>
    </citation>
    <scope>NUCLEOTIDE SEQUENCE [LARGE SCALE GENOMIC DNA]</scope>
    <source>
        <strain evidence="8 11">TMS7</strain>
    </source>
</reference>
<dbReference type="Proteomes" id="UP000402241">
    <property type="component" value="Chromosome"/>
</dbReference>
<evidence type="ECO:0000256" key="4">
    <source>
        <dbReference type="ARBA" id="ARBA00023125"/>
    </source>
</evidence>
<dbReference type="InterPro" id="IPR014284">
    <property type="entry name" value="RNA_pol_sigma-70_dom"/>
</dbReference>
<evidence type="ECO:0000256" key="1">
    <source>
        <dbReference type="ARBA" id="ARBA00010641"/>
    </source>
</evidence>
<gene>
    <name evidence="8" type="ORF">G3561_19580</name>
    <name evidence="9" type="ORF">GCE86_25465</name>
</gene>
<evidence type="ECO:0000256" key="2">
    <source>
        <dbReference type="ARBA" id="ARBA00023015"/>
    </source>
</evidence>
<evidence type="ECO:0000259" key="7">
    <source>
        <dbReference type="Pfam" id="PF08281"/>
    </source>
</evidence>
<comment type="similarity">
    <text evidence="1">Belongs to the sigma-70 factor family. ECF subfamily.</text>
</comment>
<proteinExistence type="inferred from homology"/>
<dbReference type="PANTHER" id="PTHR43133">
    <property type="entry name" value="RNA POLYMERASE ECF-TYPE SIGMA FACTO"/>
    <property type="match status" value="1"/>
</dbReference>
<evidence type="ECO:0000256" key="3">
    <source>
        <dbReference type="ARBA" id="ARBA00023082"/>
    </source>
</evidence>
<dbReference type="InterPro" id="IPR007627">
    <property type="entry name" value="RNA_pol_sigma70_r2"/>
</dbReference>
<dbReference type="SUPFAM" id="SSF88946">
    <property type="entry name" value="Sigma2 domain of RNA polymerase sigma factors"/>
    <property type="match status" value="1"/>
</dbReference>
<dbReference type="InterPro" id="IPR013325">
    <property type="entry name" value="RNA_pol_sigma_r2"/>
</dbReference>
<keyword evidence="10" id="KW-1185">Reference proteome</keyword>
<dbReference type="Gene3D" id="1.10.10.10">
    <property type="entry name" value="Winged helix-like DNA-binding domain superfamily/Winged helix DNA-binding domain"/>
    <property type="match status" value="1"/>
</dbReference>